<reference evidence="2 3" key="1">
    <citation type="journal article" date="2013" name="Int. J. Syst. Evol. Microbiol.">
        <title>Ilumatobacter nonamiense sp. nov. and Ilumatobacter coccineum sp. nov., isolated from seashore sand.</title>
        <authorList>
            <person name="Matsumoto A."/>
            <person name="Kasai H."/>
            <person name="Matsuo Y."/>
            <person name="Shizuri Y."/>
            <person name="Ichikawa N."/>
            <person name="Fujita N."/>
            <person name="Omura S."/>
            <person name="Takahashi Y."/>
        </authorList>
    </citation>
    <scope>NUCLEOTIDE SEQUENCE [LARGE SCALE GENOMIC DNA]</scope>
    <source>
        <strain evidence="3">NBRC 103263 / KCTC 29153 / YM16-304</strain>
    </source>
</reference>
<dbReference type="KEGG" id="aym:YM304_24040"/>
<protein>
    <submittedName>
        <fullName evidence="2">Uncharacterized protein</fullName>
    </submittedName>
</protein>
<feature type="region of interest" description="Disordered" evidence="1">
    <location>
        <begin position="166"/>
        <end position="192"/>
    </location>
</feature>
<accession>A0A6C7EDM1</accession>
<evidence type="ECO:0000313" key="2">
    <source>
        <dbReference type="EMBL" id="BAN02718.1"/>
    </source>
</evidence>
<dbReference type="OrthoDB" id="4378470at2"/>
<evidence type="ECO:0000313" key="3">
    <source>
        <dbReference type="Proteomes" id="UP000011863"/>
    </source>
</evidence>
<name>A0A6C7EDM1_ILUCY</name>
<sequence length="192" mass="20059">MITTLLVIAVVAVVGFGVALAVRSKQEFSKQNEVVPGRKSPAPASWAGAHSREAKLHRRLGDAVKGARQNPRFVELGLAAQMNSIEAEALAIDERLVAAASLPAAHRDAAIDPLEAHVDELEATIATMITGITVADSKELLEQAVSAADIRLEALAKARAEIEQVDRAASGVVDPPPMPAPDPDDQPGTATA</sequence>
<evidence type="ECO:0000256" key="1">
    <source>
        <dbReference type="SAM" id="MobiDB-lite"/>
    </source>
</evidence>
<organism evidence="2 3">
    <name type="scientific">Ilumatobacter coccineus (strain NBRC 103263 / KCTC 29153 / YM16-304)</name>
    <dbReference type="NCBI Taxonomy" id="1313172"/>
    <lineage>
        <taxon>Bacteria</taxon>
        <taxon>Bacillati</taxon>
        <taxon>Actinomycetota</taxon>
        <taxon>Acidimicrobiia</taxon>
        <taxon>Acidimicrobiales</taxon>
        <taxon>Ilumatobacteraceae</taxon>
        <taxon>Ilumatobacter</taxon>
    </lineage>
</organism>
<dbReference type="Proteomes" id="UP000011863">
    <property type="component" value="Chromosome"/>
</dbReference>
<gene>
    <name evidence="2" type="ORF">YM304_24040</name>
</gene>
<dbReference type="EMBL" id="AP012057">
    <property type="protein sequence ID" value="BAN02718.1"/>
    <property type="molecule type" value="Genomic_DNA"/>
</dbReference>
<dbReference type="AlphaFoldDB" id="A0A6C7EDM1"/>
<dbReference type="RefSeq" id="WP_015441965.1">
    <property type="nucleotide sequence ID" value="NC_020520.1"/>
</dbReference>
<proteinExistence type="predicted"/>
<keyword evidence="3" id="KW-1185">Reference proteome</keyword>